<evidence type="ECO:0008006" key="5">
    <source>
        <dbReference type="Google" id="ProtNLM"/>
    </source>
</evidence>
<evidence type="ECO:0000256" key="1">
    <source>
        <dbReference type="ARBA" id="ARBA00022737"/>
    </source>
</evidence>
<dbReference type="AlphaFoldDB" id="G5GFH7"/>
<dbReference type="HOGENOM" id="CLU_030404_0_0_9"/>
<name>G5GFH7_9FIRM</name>
<dbReference type="Gene3D" id="2.10.270.10">
    <property type="entry name" value="Cholin Binding"/>
    <property type="match status" value="2"/>
</dbReference>
<proteinExistence type="predicted"/>
<organism evidence="3 4">
    <name type="scientific">Johnsonella ignava ATCC 51276</name>
    <dbReference type="NCBI Taxonomy" id="679200"/>
    <lineage>
        <taxon>Bacteria</taxon>
        <taxon>Bacillati</taxon>
        <taxon>Bacillota</taxon>
        <taxon>Clostridia</taxon>
        <taxon>Lachnospirales</taxon>
        <taxon>Lachnospiraceae</taxon>
        <taxon>Johnsonella</taxon>
    </lineage>
</organism>
<dbReference type="InterPro" id="IPR018337">
    <property type="entry name" value="Cell_wall/Cho-bd_repeat"/>
</dbReference>
<feature type="signal peptide" evidence="2">
    <location>
        <begin position="1"/>
        <end position="26"/>
    </location>
</feature>
<gene>
    <name evidence="3" type="ORF">HMPREF9333_00316</name>
</gene>
<evidence type="ECO:0000256" key="2">
    <source>
        <dbReference type="SAM" id="SignalP"/>
    </source>
</evidence>
<feature type="chain" id="PRO_5003477225" description="Cell wall-binding repeat protein" evidence="2">
    <location>
        <begin position="27"/>
        <end position="543"/>
    </location>
</feature>
<dbReference type="RefSeq" id="WP_005539342.1">
    <property type="nucleotide sequence ID" value="NZ_JH378829.1"/>
</dbReference>
<dbReference type="Proteomes" id="UP000003011">
    <property type="component" value="Unassembled WGS sequence"/>
</dbReference>
<dbReference type="Pfam" id="PF19127">
    <property type="entry name" value="Choline_bind_3"/>
    <property type="match status" value="1"/>
</dbReference>
<comment type="caution">
    <text evidence="3">The sequence shown here is derived from an EMBL/GenBank/DDBJ whole genome shotgun (WGS) entry which is preliminary data.</text>
</comment>
<dbReference type="EMBL" id="ACZL01000007">
    <property type="protein sequence ID" value="EHI56454.1"/>
    <property type="molecule type" value="Genomic_DNA"/>
</dbReference>
<evidence type="ECO:0000313" key="3">
    <source>
        <dbReference type="EMBL" id="EHI56454.1"/>
    </source>
</evidence>
<accession>G5GFH7</accession>
<dbReference type="STRING" id="679200.HMPREF9333_00316"/>
<sequence length="543" mass="61920">MTKNKFVRLCLVSSVMALSFSSLAQAGEWKENNGNWQYVNTDGTPIQNKWAKSGDKWFYLGDDGNMVKDALIEDSGDLYYADSEGAMLTEAWREVQDPDGVNESFWYYFTKTGKAYKGKGEKLSTKEIEGKKYLFDDTGKMVRGYVNADGQKIDADSTSPYVDTVYFFGDDGAMYVDKWHRYELVADDNLFSRLAGREYQYYSEMWMYFDNTGKKVKASSDTSAKVKEINGKRYAFDENGIMMPQFSVDNAEQFLSTSSNARNKTKLRYGSEDSDGHLTGDYWTFRVPSVNMDQSEFEEQEYSWFRTKFNGTLYKNKIQDVYGKKYAFDEIGRMQTGFVIMNEDGTFSKQFDVDAFNSEDFKTNAGIPEVLPVITRGNLYLFSSDELNDGSMISGKEISVALNDGVAVFGFKKNGIAYGNKNKLQKVGGKYYINGLRLNADAELGYGIIYKSANDAVVVDKNGSEVKGNRKVLRDGEGYWIVIQNNKFVARVNDADRPRWKDGKFWHYDDDKEKPQNQRYIAAISFSQDGDSNLDDDFIVYKN</sequence>
<evidence type="ECO:0000313" key="4">
    <source>
        <dbReference type="Proteomes" id="UP000003011"/>
    </source>
</evidence>
<keyword evidence="1" id="KW-0677">Repeat</keyword>
<dbReference type="SUPFAM" id="SSF69360">
    <property type="entry name" value="Cell wall binding repeat"/>
    <property type="match status" value="2"/>
</dbReference>
<protein>
    <recommendedName>
        <fullName evidence="5">Cell wall-binding repeat protein</fullName>
    </recommendedName>
</protein>
<reference evidence="3 4" key="1">
    <citation type="submission" date="2011-08" db="EMBL/GenBank/DDBJ databases">
        <title>The Genome Sequence of Johnsonella ignava ATCC 51276.</title>
        <authorList>
            <consortium name="The Broad Institute Genome Sequencing Platform"/>
            <person name="Earl A."/>
            <person name="Ward D."/>
            <person name="Feldgarden M."/>
            <person name="Gevers D."/>
            <person name="Izard J."/>
            <person name="Blanton J.M."/>
            <person name="Baranova O.V."/>
            <person name="Dewhirst F.E."/>
            <person name="Young S.K."/>
            <person name="Zeng Q."/>
            <person name="Gargeya S."/>
            <person name="Fitzgerald M."/>
            <person name="Haas B."/>
            <person name="Abouelleil A."/>
            <person name="Alvarado L."/>
            <person name="Arachchi H.M."/>
            <person name="Berlin A."/>
            <person name="Brown A."/>
            <person name="Chapman S.B."/>
            <person name="Chen Z."/>
            <person name="Dunbar C."/>
            <person name="Freedman E."/>
            <person name="Gearin G."/>
            <person name="Gellesch M."/>
            <person name="Goldberg J."/>
            <person name="Griggs A."/>
            <person name="Gujja S."/>
            <person name="Heiman D."/>
            <person name="Howarth C."/>
            <person name="Larson L."/>
            <person name="Lui A."/>
            <person name="MacDonald P.J.P."/>
            <person name="Montmayeur A."/>
            <person name="Murphy C."/>
            <person name="Neiman D."/>
            <person name="Pearson M."/>
            <person name="Priest M."/>
            <person name="Roberts A."/>
            <person name="Saif S."/>
            <person name="Shea T."/>
            <person name="Shenoy N."/>
            <person name="Sisk P."/>
            <person name="Stolte C."/>
            <person name="Sykes S."/>
            <person name="Wortman J."/>
            <person name="Nusbaum C."/>
            <person name="Birren B."/>
        </authorList>
    </citation>
    <scope>NUCLEOTIDE SEQUENCE [LARGE SCALE GENOMIC DNA]</scope>
    <source>
        <strain evidence="3 4">ATCC 51276</strain>
    </source>
</reference>
<dbReference type="eggNOG" id="COG5263">
    <property type="taxonomic scope" value="Bacteria"/>
</dbReference>
<keyword evidence="4" id="KW-1185">Reference proteome</keyword>
<dbReference type="OrthoDB" id="2028350at2"/>
<keyword evidence="2" id="KW-0732">Signal</keyword>